<evidence type="ECO:0008006" key="8">
    <source>
        <dbReference type="Google" id="ProtNLM"/>
    </source>
</evidence>
<evidence type="ECO:0000259" key="3">
    <source>
        <dbReference type="Pfam" id="PF03178"/>
    </source>
</evidence>
<dbReference type="InterPro" id="IPR058543">
    <property type="entry name" value="Beta-prop_RSE1/DDB1/CPSF1_2nd"/>
</dbReference>
<dbReference type="Gene3D" id="2.130.10.10">
    <property type="entry name" value="YVTN repeat-like/Quinoprotein amine dehydrogenase"/>
    <property type="match status" value="3"/>
</dbReference>
<dbReference type="SUPFAM" id="SSF50978">
    <property type="entry name" value="WD40 repeat-like"/>
    <property type="match status" value="1"/>
</dbReference>
<dbReference type="InterPro" id="IPR018846">
    <property type="entry name" value="Beta-prop_RSE1/DDB1/CPSF1_1st"/>
</dbReference>
<dbReference type="InterPro" id="IPR015943">
    <property type="entry name" value="WD40/YVTN_repeat-like_dom_sf"/>
</dbReference>
<dbReference type="AlphaFoldDB" id="A0A9W7ALI0"/>
<dbReference type="InterPro" id="IPR050358">
    <property type="entry name" value="RSE1/DDB1/CFT1"/>
</dbReference>
<dbReference type="GO" id="GO:0005634">
    <property type="term" value="C:nucleus"/>
    <property type="evidence" value="ECO:0007669"/>
    <property type="project" value="UniProtKB-SubCell"/>
</dbReference>
<dbReference type="Pfam" id="PF10433">
    <property type="entry name" value="Beta-prop_RSE1_1st"/>
    <property type="match status" value="1"/>
</dbReference>
<dbReference type="PANTHER" id="PTHR10644">
    <property type="entry name" value="DNA REPAIR/RNA PROCESSING CPSF FAMILY"/>
    <property type="match status" value="1"/>
</dbReference>
<protein>
    <recommendedName>
        <fullName evidence="8">DNA damage-binding protein 1</fullName>
    </recommendedName>
</protein>
<comment type="subcellular location">
    <subcellularLocation>
        <location evidence="1">Nucleus</location>
    </subcellularLocation>
</comment>
<proteinExistence type="predicted"/>
<gene>
    <name evidence="6" type="ORF">TrLO_g1924</name>
</gene>
<dbReference type="EMBL" id="BRXW01000637">
    <property type="protein sequence ID" value="GMH71303.1"/>
    <property type="molecule type" value="Genomic_DNA"/>
</dbReference>
<feature type="domain" description="RSE1/DDB1/CPSF1 first beta-propeller" evidence="4">
    <location>
        <begin position="27"/>
        <end position="379"/>
    </location>
</feature>
<reference evidence="7" key="1">
    <citation type="journal article" date="2023" name="Commun. Biol.">
        <title>Genome analysis of Parmales, the sister group of diatoms, reveals the evolutionary specialization of diatoms from phago-mixotrophs to photoautotrophs.</title>
        <authorList>
            <person name="Ban H."/>
            <person name="Sato S."/>
            <person name="Yoshikawa S."/>
            <person name="Yamada K."/>
            <person name="Nakamura Y."/>
            <person name="Ichinomiya M."/>
            <person name="Sato N."/>
            <person name="Blanc-Mathieu R."/>
            <person name="Endo H."/>
            <person name="Kuwata A."/>
            <person name="Ogata H."/>
        </authorList>
    </citation>
    <scope>NUCLEOTIDE SEQUENCE [LARGE SCALE GENOMIC DNA]</scope>
    <source>
        <strain evidence="7">NIES 3700</strain>
    </source>
</reference>
<evidence type="ECO:0000256" key="1">
    <source>
        <dbReference type="ARBA" id="ARBA00004123"/>
    </source>
</evidence>
<dbReference type="InterPro" id="IPR004871">
    <property type="entry name" value="RSE1/DDB1/CPSF1_C"/>
</dbReference>
<feature type="domain" description="RSE1/DDB1/CPSF1 C-terminal" evidence="3">
    <location>
        <begin position="798"/>
        <end position="1129"/>
    </location>
</feature>
<sequence length="1195" mass="130071">MAEFTNQTASDDIHGSYVVTLQRATNVTHSVTCCFTSPEATNLVLAKANMLEIHALTPDGLTLEHELPCNGRISSLNSFVVGSNSESNFSSSTIITITTDRYKTANLIYDSSSGQIKTLSSGDLRDQVGAEVEKGHLAIVDETYKLCVMCVYAGYLKIVPIDEKTGAMDVNSSSSSSSSPSPPASFNAALDEPDGVLDIQFLHGLPQPAIAILYVDNRQRHFLKTYTIELSKKELAPGPWTPYQVEAGASMLISTPLQPQKGILVVGQKTITFHNGTSTKAIPMQPTMMQAWANVGDEGNRFLLGDHLGNMYVVVISTQNDVLHSLHIESLGETSTPSTISYLDNGVVYLGSSFGDSQLIKLTEERDQATGSYLELMQEYANLGPIVDFTLADLDRRGQSQIVTCSGSKKDGSIRVVRNGIGINEQAQVDLPGIKGMWRLRSSSTSPFDRFLVQSFISETRILEINEDEMEETEIDGFSSTSPTLFASNVNNDLFVQVTPTSALLVSASSRQLVDSYNPPANTKITVASGNENGQLLIAAGKKLIYLTVSNSKFNETTTTTLQNEVSCINLSPFDSDLTTDSDAMSDSPSSDSSLCAVGLWSDNSVMLLNLPDLTSATKVSLGGDTQARSVMLTTLETKDMLLVGLGDGQLITHELTVKPTPTVSNRKKVSLGTQPISLTLFKSSDGKRCVFAASDRPTVIYSSSKKVSYANVNFPGEVNHACPFNCDLFPDCLSLASEEMLTIGTIDDIKKLHVQTWKLGEGPRYIVHHAEARVFAMTVESNETFNAEDEIDQSHTVVFLDDQTFDEIKRFKLEPFEVSLKVCNCTLKNEDGNDSDGDDDAEIGSYIAVGTAIAHPDEDEASEGRILLFKVTKTENSTTVHLVTEKPTKGGVYSISNLGNKLLAGINSKVSLYKFRNADGVCELVNECGHHGHILALYTKCKGNLIVVGDLMRSICVLEYNEGALKEVARDYNANWMTDVEIIDDNMYLGSEISSNLFTLRRNAKATADEEKSRLEVFGEFHLGQTVNKFEKGKLGGSGEVGGAGKAGKGPDAGQDVLFGTIDGMLGCIHSLNEIDMAFFSSLQSALNKATSPTGNLRWEDFRSWCSERSERKSTRFIDGDLVESFLDLPKETQEKVMEEMNTDGGWDIGKEATASLIEECASGAGVETDDNKRTLLTMELVMSKIEAMVRRHQ</sequence>
<feature type="domain" description="RSE1/DDB1/CPSF1 second beta-propeller" evidence="5">
    <location>
        <begin position="424"/>
        <end position="747"/>
    </location>
</feature>
<evidence type="ECO:0000256" key="2">
    <source>
        <dbReference type="ARBA" id="ARBA00023242"/>
    </source>
</evidence>
<dbReference type="Pfam" id="PF03178">
    <property type="entry name" value="CPSF_A"/>
    <property type="match status" value="1"/>
</dbReference>
<dbReference type="InterPro" id="IPR036322">
    <property type="entry name" value="WD40_repeat_dom_sf"/>
</dbReference>
<dbReference type="OrthoDB" id="433457at2759"/>
<organism evidence="6 7">
    <name type="scientific">Triparma laevis f. longispina</name>
    <dbReference type="NCBI Taxonomy" id="1714387"/>
    <lineage>
        <taxon>Eukaryota</taxon>
        <taxon>Sar</taxon>
        <taxon>Stramenopiles</taxon>
        <taxon>Ochrophyta</taxon>
        <taxon>Bolidophyceae</taxon>
        <taxon>Parmales</taxon>
        <taxon>Triparmaceae</taxon>
        <taxon>Triparma</taxon>
    </lineage>
</organism>
<dbReference type="Pfam" id="PF23726">
    <property type="entry name" value="Beta-prop_RSE1_2nd"/>
    <property type="match status" value="1"/>
</dbReference>
<evidence type="ECO:0000313" key="7">
    <source>
        <dbReference type="Proteomes" id="UP001165122"/>
    </source>
</evidence>
<evidence type="ECO:0000259" key="4">
    <source>
        <dbReference type="Pfam" id="PF10433"/>
    </source>
</evidence>
<dbReference type="Gene3D" id="1.10.150.910">
    <property type="match status" value="1"/>
</dbReference>
<name>A0A9W7ALI0_9STRA</name>
<keyword evidence="7" id="KW-1185">Reference proteome</keyword>
<keyword evidence="2" id="KW-0539">Nucleus</keyword>
<dbReference type="GO" id="GO:0003676">
    <property type="term" value="F:nucleic acid binding"/>
    <property type="evidence" value="ECO:0007669"/>
    <property type="project" value="InterPro"/>
</dbReference>
<dbReference type="Proteomes" id="UP001165122">
    <property type="component" value="Unassembled WGS sequence"/>
</dbReference>
<evidence type="ECO:0000313" key="6">
    <source>
        <dbReference type="EMBL" id="GMH71303.1"/>
    </source>
</evidence>
<accession>A0A9W7ALI0</accession>
<comment type="caution">
    <text evidence="6">The sequence shown here is derived from an EMBL/GenBank/DDBJ whole genome shotgun (WGS) entry which is preliminary data.</text>
</comment>
<evidence type="ECO:0000259" key="5">
    <source>
        <dbReference type="Pfam" id="PF23726"/>
    </source>
</evidence>